<accession>A0A835MYS7</accession>
<evidence type="ECO:0000313" key="2">
    <source>
        <dbReference type="EMBL" id="KAF9682190.1"/>
    </source>
</evidence>
<gene>
    <name evidence="2" type="ORF">SADUNF_Sadunf05G0082900</name>
</gene>
<organism evidence="2 3">
    <name type="scientific">Salix dunnii</name>
    <dbReference type="NCBI Taxonomy" id="1413687"/>
    <lineage>
        <taxon>Eukaryota</taxon>
        <taxon>Viridiplantae</taxon>
        <taxon>Streptophyta</taxon>
        <taxon>Embryophyta</taxon>
        <taxon>Tracheophyta</taxon>
        <taxon>Spermatophyta</taxon>
        <taxon>Magnoliopsida</taxon>
        <taxon>eudicotyledons</taxon>
        <taxon>Gunneridae</taxon>
        <taxon>Pentapetalae</taxon>
        <taxon>rosids</taxon>
        <taxon>fabids</taxon>
        <taxon>Malpighiales</taxon>
        <taxon>Salicaceae</taxon>
        <taxon>Saliceae</taxon>
        <taxon>Salix</taxon>
    </lineage>
</organism>
<evidence type="ECO:0000256" key="1">
    <source>
        <dbReference type="SAM" id="MobiDB-lite"/>
    </source>
</evidence>
<keyword evidence="3" id="KW-1185">Reference proteome</keyword>
<reference evidence="2 3" key="1">
    <citation type="submission" date="2020-10" db="EMBL/GenBank/DDBJ databases">
        <title>Plant Genome Project.</title>
        <authorList>
            <person name="Zhang R.-G."/>
        </authorList>
    </citation>
    <scope>NUCLEOTIDE SEQUENCE [LARGE SCALE GENOMIC DNA]</scope>
    <source>
        <strain evidence="2">FAFU-HL-1</strain>
        <tissue evidence="2">Leaf</tissue>
    </source>
</reference>
<protein>
    <submittedName>
        <fullName evidence="2">Uncharacterized protein</fullName>
    </submittedName>
</protein>
<dbReference type="AlphaFoldDB" id="A0A835MYS7"/>
<proteinExistence type="predicted"/>
<name>A0A835MYS7_9ROSI</name>
<comment type="caution">
    <text evidence="2">The sequence shown here is derived from an EMBL/GenBank/DDBJ whole genome shotgun (WGS) entry which is preliminary data.</text>
</comment>
<dbReference type="EMBL" id="JADGMS010000005">
    <property type="protein sequence ID" value="KAF9682190.1"/>
    <property type="molecule type" value="Genomic_DNA"/>
</dbReference>
<sequence>MEGLQDAGELYTPLQQYSGFPNASQALLQALPPSALSSVGHFLLRSVTHPVDEHSPEPPFTSTIIGKLVNSAKVAGGVAPAPLHSTWPEPQSAVAQEPWPEESKLQPVRPQKRPDQPVGTWKERELPLVSSKPVLSSFGLPRIPGQTEESHLLTNVNLAPETPEKESKDKSYQHLILYSFIAIQEIKPTFFTFKNEKQA</sequence>
<dbReference type="Proteomes" id="UP000657918">
    <property type="component" value="Unassembled WGS sequence"/>
</dbReference>
<dbReference type="OrthoDB" id="1817786at2759"/>
<evidence type="ECO:0000313" key="3">
    <source>
        <dbReference type="Proteomes" id="UP000657918"/>
    </source>
</evidence>
<feature type="region of interest" description="Disordered" evidence="1">
    <location>
        <begin position="81"/>
        <end position="124"/>
    </location>
</feature>